<sequence>MGDNAFQLELPPYMHMYSVINAENLKLFESCLLDDDPDEDTRLPSVDDLKIEQEDLLQEDCILGQKVRET</sequence>
<gene>
    <name evidence="1" type="ORF">L3X38_003766</name>
</gene>
<name>A0AAD4ZMN0_PRUDU</name>
<dbReference type="Proteomes" id="UP001054821">
    <property type="component" value="Chromosome 1"/>
</dbReference>
<evidence type="ECO:0000313" key="2">
    <source>
        <dbReference type="Proteomes" id="UP001054821"/>
    </source>
</evidence>
<protein>
    <submittedName>
        <fullName evidence="1">Uncharacterized protein</fullName>
    </submittedName>
</protein>
<dbReference type="AlphaFoldDB" id="A0AAD4ZMN0"/>
<accession>A0AAD4ZMN0</accession>
<comment type="caution">
    <text evidence="1">The sequence shown here is derived from an EMBL/GenBank/DDBJ whole genome shotgun (WGS) entry which is preliminary data.</text>
</comment>
<evidence type="ECO:0000313" key="1">
    <source>
        <dbReference type="EMBL" id="KAI5350875.1"/>
    </source>
</evidence>
<reference evidence="1 2" key="1">
    <citation type="journal article" date="2022" name="G3 (Bethesda)">
        <title>Whole-genome sequence and methylome profiling of the almond [Prunus dulcis (Mill.) D.A. Webb] cultivar 'Nonpareil'.</title>
        <authorList>
            <person name="D'Amico-Willman K.M."/>
            <person name="Ouma W.Z."/>
            <person name="Meulia T."/>
            <person name="Sideli G.M."/>
            <person name="Gradziel T.M."/>
            <person name="Fresnedo-Ramirez J."/>
        </authorList>
    </citation>
    <scope>NUCLEOTIDE SEQUENCE [LARGE SCALE GENOMIC DNA]</scope>
    <source>
        <strain evidence="1">Clone GOH B32 T37-40</strain>
    </source>
</reference>
<organism evidence="1 2">
    <name type="scientific">Prunus dulcis</name>
    <name type="common">Almond</name>
    <name type="synonym">Amygdalus dulcis</name>
    <dbReference type="NCBI Taxonomy" id="3755"/>
    <lineage>
        <taxon>Eukaryota</taxon>
        <taxon>Viridiplantae</taxon>
        <taxon>Streptophyta</taxon>
        <taxon>Embryophyta</taxon>
        <taxon>Tracheophyta</taxon>
        <taxon>Spermatophyta</taxon>
        <taxon>Magnoliopsida</taxon>
        <taxon>eudicotyledons</taxon>
        <taxon>Gunneridae</taxon>
        <taxon>Pentapetalae</taxon>
        <taxon>rosids</taxon>
        <taxon>fabids</taxon>
        <taxon>Rosales</taxon>
        <taxon>Rosaceae</taxon>
        <taxon>Amygdaloideae</taxon>
        <taxon>Amygdaleae</taxon>
        <taxon>Prunus</taxon>
    </lineage>
</organism>
<proteinExistence type="predicted"/>
<dbReference type="EMBL" id="JAJFAZ020000001">
    <property type="protein sequence ID" value="KAI5350875.1"/>
    <property type="molecule type" value="Genomic_DNA"/>
</dbReference>
<keyword evidence="2" id="KW-1185">Reference proteome</keyword>